<evidence type="ECO:0000313" key="15">
    <source>
        <dbReference type="Proteomes" id="UP000326289"/>
    </source>
</evidence>
<reference evidence="14 15" key="1">
    <citation type="submission" date="2019-04" db="EMBL/GenBank/DDBJ databases">
        <title>Fungal friends and foes A comparative genomics study of 23 Aspergillus species from section Flavi.</title>
        <authorList>
            <consortium name="DOE Joint Genome Institute"/>
            <person name="Kjaerbolling I."/>
            <person name="Vesth T.C."/>
            <person name="Frisvad J.C."/>
            <person name="Nybo J.L."/>
            <person name="Theobald S."/>
            <person name="Kildgaard S."/>
            <person name="Petersen T.I."/>
            <person name="Kuo A."/>
            <person name="Sato A."/>
            <person name="Lyhne E.K."/>
            <person name="Kogle M.E."/>
            <person name="Wiebenga A."/>
            <person name="Kun R.S."/>
            <person name="Lubbers R.J."/>
            <person name="Makela M.R."/>
            <person name="Barry K."/>
            <person name="Chovatia M."/>
            <person name="Clum A."/>
            <person name="Daum C."/>
            <person name="Haridas S."/>
            <person name="He G."/>
            <person name="LaButti K."/>
            <person name="Lipzen A."/>
            <person name="Mondo S."/>
            <person name="Pangilinan J."/>
            <person name="Riley R."/>
            <person name="Salamov A."/>
            <person name="Simmons B.A."/>
            <person name="Magnuson J.K."/>
            <person name="Henrissat B."/>
            <person name="Mortensen U.H."/>
            <person name="Larsen T.O."/>
            <person name="De vries R.P."/>
            <person name="Grigoriev I.V."/>
            <person name="Machida M."/>
            <person name="Baker S.E."/>
            <person name="Andersen M.R."/>
        </authorList>
    </citation>
    <scope>NUCLEOTIDE SEQUENCE [LARGE SCALE GENOMIC DNA]</scope>
    <source>
        <strain evidence="14 15">CBS 117635</strain>
    </source>
</reference>
<feature type="transmembrane region" description="Helical" evidence="13">
    <location>
        <begin position="51"/>
        <end position="73"/>
    </location>
</feature>
<evidence type="ECO:0000256" key="13">
    <source>
        <dbReference type="SAM" id="Phobius"/>
    </source>
</evidence>
<keyword evidence="8 12" id="KW-0560">Oxidoreductase</keyword>
<evidence type="ECO:0000256" key="6">
    <source>
        <dbReference type="ARBA" id="ARBA00022723"/>
    </source>
</evidence>
<comment type="cofactor">
    <cofactor evidence="1">
        <name>heme</name>
        <dbReference type="ChEBI" id="CHEBI:30413"/>
    </cofactor>
</comment>
<feature type="transmembrane region" description="Helical" evidence="13">
    <location>
        <begin position="20"/>
        <end position="39"/>
    </location>
</feature>
<protein>
    <submittedName>
        <fullName evidence="14">Cytochrome P450</fullName>
    </submittedName>
</protein>
<dbReference type="GO" id="GO:0016705">
    <property type="term" value="F:oxidoreductase activity, acting on paired donors, with incorporation or reduction of molecular oxygen"/>
    <property type="evidence" value="ECO:0007669"/>
    <property type="project" value="InterPro"/>
</dbReference>
<dbReference type="PANTHER" id="PTHR46206">
    <property type="entry name" value="CYTOCHROME P450"/>
    <property type="match status" value="1"/>
</dbReference>
<evidence type="ECO:0000256" key="12">
    <source>
        <dbReference type="RuleBase" id="RU000461"/>
    </source>
</evidence>
<dbReference type="GO" id="GO:0005506">
    <property type="term" value="F:iron ion binding"/>
    <property type="evidence" value="ECO:0007669"/>
    <property type="project" value="InterPro"/>
</dbReference>
<dbReference type="Proteomes" id="UP000326289">
    <property type="component" value="Unassembled WGS sequence"/>
</dbReference>
<evidence type="ECO:0000313" key="14">
    <source>
        <dbReference type="EMBL" id="KAB8272527.1"/>
    </source>
</evidence>
<dbReference type="GO" id="GO:0004497">
    <property type="term" value="F:monooxygenase activity"/>
    <property type="evidence" value="ECO:0007669"/>
    <property type="project" value="UniProtKB-KW"/>
</dbReference>
<evidence type="ECO:0000256" key="7">
    <source>
        <dbReference type="ARBA" id="ARBA00022989"/>
    </source>
</evidence>
<evidence type="ECO:0000256" key="9">
    <source>
        <dbReference type="ARBA" id="ARBA00023004"/>
    </source>
</evidence>
<name>A0A5N6J2J4_9EURO</name>
<organism evidence="14 15">
    <name type="scientific">Aspergillus minisclerotigenes</name>
    <dbReference type="NCBI Taxonomy" id="656917"/>
    <lineage>
        <taxon>Eukaryota</taxon>
        <taxon>Fungi</taxon>
        <taxon>Dikarya</taxon>
        <taxon>Ascomycota</taxon>
        <taxon>Pezizomycotina</taxon>
        <taxon>Eurotiomycetes</taxon>
        <taxon>Eurotiomycetidae</taxon>
        <taxon>Eurotiales</taxon>
        <taxon>Aspergillaceae</taxon>
        <taxon>Aspergillus</taxon>
        <taxon>Aspergillus subgen. Circumdati</taxon>
    </lineage>
</organism>
<keyword evidence="10 12" id="KW-0503">Monooxygenase</keyword>
<dbReference type="Gene3D" id="1.10.630.10">
    <property type="entry name" value="Cytochrome P450"/>
    <property type="match status" value="2"/>
</dbReference>
<dbReference type="InterPro" id="IPR001128">
    <property type="entry name" value="Cyt_P450"/>
</dbReference>
<dbReference type="InterPro" id="IPR036396">
    <property type="entry name" value="Cyt_P450_sf"/>
</dbReference>
<keyword evidence="7 13" id="KW-1133">Transmembrane helix</keyword>
<sequence>MSQPLERTLDQFTGLLEYQLTYPFAAPAWVYLLGAVLIQQLATRWYRYYKSWVNVPVVGGHGIIGSWIAAFRWTARARSLIEEGYQKHGDFAFQVSTPTRWEVFICSDEMVREYRNFTDERFSANALFEAKYTVPGAAEGVHKVPVPIVAKALTWQRTRAATKTDPYFEEFVKELQHAFDAETKFENEEWNDLCCFATGTRIVAHLTAKSLVGYPLSRDTELIDLFAEYGNAVPTSGFFIAMFPQILKPFAAKFCSAPKISARLDRIVMDELRKREANPRSEPQVQDITDWITFWSRTYPGTYTDQDIARSVVSAVFGAIHTTTQVRPTQETKMILVDQLTLKLRSCFVKECQRFNPLDAALSFLLGSLARRATKDFTFSNGLRIPEGTFVFTPNAPVLFDEKNYPDAQQFDGYRFYRLGRVTGRPLEYKFIAANPKYLQFGDGRHICPGRFMAADEIRLLLAHILVNYDIRPKDDGERPPNWTFKKILFPDMKGMVQLKRRSINTSQPN</sequence>
<dbReference type="EMBL" id="ML732804">
    <property type="protein sequence ID" value="KAB8272527.1"/>
    <property type="molecule type" value="Genomic_DNA"/>
</dbReference>
<dbReference type="GO" id="GO:0019748">
    <property type="term" value="P:secondary metabolic process"/>
    <property type="evidence" value="ECO:0007669"/>
    <property type="project" value="UniProtKB-ARBA"/>
</dbReference>
<evidence type="ECO:0000256" key="2">
    <source>
        <dbReference type="ARBA" id="ARBA00004370"/>
    </source>
</evidence>
<evidence type="ECO:0000256" key="1">
    <source>
        <dbReference type="ARBA" id="ARBA00001971"/>
    </source>
</evidence>
<dbReference type="SUPFAM" id="SSF48264">
    <property type="entry name" value="Cytochrome P450"/>
    <property type="match status" value="1"/>
</dbReference>
<keyword evidence="5 13" id="KW-0812">Transmembrane</keyword>
<comment type="similarity">
    <text evidence="3 12">Belongs to the cytochrome P450 family.</text>
</comment>
<evidence type="ECO:0000256" key="10">
    <source>
        <dbReference type="ARBA" id="ARBA00023033"/>
    </source>
</evidence>
<comment type="subcellular location">
    <subcellularLocation>
        <location evidence="2">Membrane</location>
    </subcellularLocation>
</comment>
<dbReference type="GO" id="GO:0016020">
    <property type="term" value="C:membrane"/>
    <property type="evidence" value="ECO:0007669"/>
    <property type="project" value="UniProtKB-SubCell"/>
</dbReference>
<dbReference type="PROSITE" id="PS00086">
    <property type="entry name" value="CYTOCHROME_P450"/>
    <property type="match status" value="1"/>
</dbReference>
<evidence type="ECO:0000256" key="3">
    <source>
        <dbReference type="ARBA" id="ARBA00010617"/>
    </source>
</evidence>
<gene>
    <name evidence="14" type="ORF">BDV30DRAFT_227260</name>
</gene>
<dbReference type="InterPro" id="IPR017972">
    <property type="entry name" value="Cyt_P450_CS"/>
</dbReference>
<dbReference type="GO" id="GO:0020037">
    <property type="term" value="F:heme binding"/>
    <property type="evidence" value="ECO:0007669"/>
    <property type="project" value="InterPro"/>
</dbReference>
<evidence type="ECO:0000256" key="8">
    <source>
        <dbReference type="ARBA" id="ARBA00023002"/>
    </source>
</evidence>
<keyword evidence="11 13" id="KW-0472">Membrane</keyword>
<evidence type="ECO:0000256" key="4">
    <source>
        <dbReference type="ARBA" id="ARBA00022617"/>
    </source>
</evidence>
<keyword evidence="9 12" id="KW-0408">Iron</keyword>
<dbReference type="Pfam" id="PF00067">
    <property type="entry name" value="p450"/>
    <property type="match status" value="1"/>
</dbReference>
<dbReference type="AlphaFoldDB" id="A0A5N6J2J4"/>
<keyword evidence="4 12" id="KW-0349">Heme</keyword>
<dbReference type="CDD" id="cd11041">
    <property type="entry name" value="CYP503A1-like"/>
    <property type="match status" value="1"/>
</dbReference>
<accession>A0A5N6J2J4</accession>
<evidence type="ECO:0000256" key="11">
    <source>
        <dbReference type="ARBA" id="ARBA00023136"/>
    </source>
</evidence>
<proteinExistence type="inferred from homology"/>
<evidence type="ECO:0000256" key="5">
    <source>
        <dbReference type="ARBA" id="ARBA00022692"/>
    </source>
</evidence>
<keyword evidence="6 12" id="KW-0479">Metal-binding</keyword>
<dbReference type="PANTHER" id="PTHR46206:SF5">
    <property type="entry name" value="P450, PUTATIVE (EUROFUNG)-RELATED"/>
    <property type="match status" value="1"/>
</dbReference>
<keyword evidence="15" id="KW-1185">Reference proteome</keyword>